<comment type="caution">
    <text evidence="2">The sequence shown here is derived from an EMBL/GenBank/DDBJ whole genome shotgun (WGS) entry which is preliminary data.</text>
</comment>
<feature type="chain" id="PRO_5045052417" description="Secreted protein" evidence="1">
    <location>
        <begin position="35"/>
        <end position="354"/>
    </location>
</feature>
<organism evidence="2 3">
    <name type="scientific">Massilia pinisoli</name>
    <dbReference type="NCBI Taxonomy" id="1772194"/>
    <lineage>
        <taxon>Bacteria</taxon>
        <taxon>Pseudomonadati</taxon>
        <taxon>Pseudomonadota</taxon>
        <taxon>Betaproteobacteria</taxon>
        <taxon>Burkholderiales</taxon>
        <taxon>Oxalobacteraceae</taxon>
        <taxon>Telluria group</taxon>
        <taxon>Massilia</taxon>
    </lineage>
</organism>
<evidence type="ECO:0008006" key="4">
    <source>
        <dbReference type="Google" id="ProtNLM"/>
    </source>
</evidence>
<evidence type="ECO:0000256" key="1">
    <source>
        <dbReference type="SAM" id="SignalP"/>
    </source>
</evidence>
<dbReference type="EMBL" id="JANUGW010000032">
    <property type="protein sequence ID" value="MCS0585306.1"/>
    <property type="molecule type" value="Genomic_DNA"/>
</dbReference>
<dbReference type="Proteomes" id="UP001204151">
    <property type="component" value="Unassembled WGS sequence"/>
</dbReference>
<dbReference type="RefSeq" id="WP_258819833.1">
    <property type="nucleotide sequence ID" value="NZ_JANUGW010000032.1"/>
</dbReference>
<keyword evidence="1" id="KW-0732">Signal</keyword>
<gene>
    <name evidence="2" type="ORF">NX784_27375</name>
</gene>
<accession>A0ABT1ZZF5</accession>
<name>A0ABT1ZZF5_9BURK</name>
<keyword evidence="3" id="KW-1185">Reference proteome</keyword>
<dbReference type="PROSITE" id="PS51257">
    <property type="entry name" value="PROKAR_LIPOPROTEIN"/>
    <property type="match status" value="1"/>
</dbReference>
<reference evidence="2 3" key="1">
    <citation type="submission" date="2022-08" db="EMBL/GenBank/DDBJ databases">
        <title>Reclassification of Massilia species as members of the genera Telluria, Duganella, Pseudoduganella, Mokoshia gen. nov. and Zemynaea gen. nov. using orthogonal and non-orthogonal genome-based approaches.</title>
        <authorList>
            <person name="Bowman J.P."/>
        </authorList>
    </citation>
    <scope>NUCLEOTIDE SEQUENCE [LARGE SCALE GENOMIC DNA]</scope>
    <source>
        <strain evidence="2 3">JCM 31316</strain>
    </source>
</reference>
<protein>
    <recommendedName>
        <fullName evidence="4">Secreted protein</fullName>
    </recommendedName>
</protein>
<evidence type="ECO:0000313" key="2">
    <source>
        <dbReference type="EMBL" id="MCS0585306.1"/>
    </source>
</evidence>
<evidence type="ECO:0000313" key="3">
    <source>
        <dbReference type="Proteomes" id="UP001204151"/>
    </source>
</evidence>
<feature type="signal peptide" evidence="1">
    <location>
        <begin position="1"/>
        <end position="34"/>
    </location>
</feature>
<sequence length="354" mass="38504">MTPTRPLQRDHSCAIHLVAGACALCAALMAPVQAAGRKPAPAVPPTPAIADFTALSGARPGDCAAPTDPALSTMGMPTMRRCAWGQRVEMLYWRSIPAPAGTCLPPAAIAWYRLAQAIHADAPPWSAAWSGRTIATGTGDAQQLAAVWRGGDGQWSATLWRWRPTDKPATRTWQAGHWNDVTQAAHAIDAGNPLPAASPLFVAWRDSSQGKPRMLDGDTWRWVSDKTCLRLETSGISQTRIHLPYSRDDARLEQRSGMQVQLARRLPDAEWLQPFTLLDPAKPGERTGAKFIAVWKEGRSVKGQLWIPLRGDAGIVRARIVSDLTAASADPKQRAAVVERELTALAHAWEVRHE</sequence>
<proteinExistence type="predicted"/>